<keyword evidence="2" id="KW-0521">NADP</keyword>
<dbReference type="PRINTS" id="PR00081">
    <property type="entry name" value="GDHRDH"/>
</dbReference>
<dbReference type="PROSITE" id="PS00061">
    <property type="entry name" value="ADH_SHORT"/>
    <property type="match status" value="1"/>
</dbReference>
<dbReference type="InterPro" id="IPR020904">
    <property type="entry name" value="Sc_DH/Rdtase_CS"/>
</dbReference>
<dbReference type="PANTHER" id="PTHR24320">
    <property type="entry name" value="RETINOL DEHYDROGENASE"/>
    <property type="match status" value="1"/>
</dbReference>
<dbReference type="GO" id="GO:0016491">
    <property type="term" value="F:oxidoreductase activity"/>
    <property type="evidence" value="ECO:0007669"/>
    <property type="project" value="UniProtKB-KW"/>
</dbReference>
<evidence type="ECO:0000256" key="3">
    <source>
        <dbReference type="ARBA" id="ARBA00023002"/>
    </source>
</evidence>
<proteinExistence type="inferred from homology"/>
<dbReference type="SUPFAM" id="SSF51735">
    <property type="entry name" value="NAD(P)-binding Rossmann-fold domains"/>
    <property type="match status" value="1"/>
</dbReference>
<organism evidence="4 5">
    <name type="scientific">Roridomyces roridus</name>
    <dbReference type="NCBI Taxonomy" id="1738132"/>
    <lineage>
        <taxon>Eukaryota</taxon>
        <taxon>Fungi</taxon>
        <taxon>Dikarya</taxon>
        <taxon>Basidiomycota</taxon>
        <taxon>Agaricomycotina</taxon>
        <taxon>Agaricomycetes</taxon>
        <taxon>Agaricomycetidae</taxon>
        <taxon>Agaricales</taxon>
        <taxon>Marasmiineae</taxon>
        <taxon>Mycenaceae</taxon>
        <taxon>Roridomyces</taxon>
    </lineage>
</organism>
<dbReference type="InterPro" id="IPR036291">
    <property type="entry name" value="NAD(P)-bd_dom_sf"/>
</dbReference>
<protein>
    <submittedName>
        <fullName evidence="4">NAD(P)-binding protein</fullName>
    </submittedName>
</protein>
<comment type="similarity">
    <text evidence="1">Belongs to the short-chain dehydrogenases/reductases (SDR) family.</text>
</comment>
<comment type="caution">
    <text evidence="4">The sequence shown here is derived from an EMBL/GenBank/DDBJ whole genome shotgun (WGS) entry which is preliminary data.</text>
</comment>
<keyword evidence="5" id="KW-1185">Reference proteome</keyword>
<dbReference type="Gene3D" id="3.40.50.720">
    <property type="entry name" value="NAD(P)-binding Rossmann-like Domain"/>
    <property type="match status" value="1"/>
</dbReference>
<accession>A0AAD7FFM4</accession>
<dbReference type="AlphaFoldDB" id="A0AAD7FFM4"/>
<evidence type="ECO:0000313" key="4">
    <source>
        <dbReference type="EMBL" id="KAJ7621300.1"/>
    </source>
</evidence>
<dbReference type="PANTHER" id="PTHR24320:SF236">
    <property type="entry name" value="SHORT-CHAIN DEHYDROGENASE-RELATED"/>
    <property type="match status" value="1"/>
</dbReference>
<dbReference type="Pfam" id="PF00106">
    <property type="entry name" value="adh_short"/>
    <property type="match status" value="1"/>
</dbReference>
<evidence type="ECO:0000256" key="2">
    <source>
        <dbReference type="ARBA" id="ARBA00022857"/>
    </source>
</evidence>
<evidence type="ECO:0000313" key="5">
    <source>
        <dbReference type="Proteomes" id="UP001221142"/>
    </source>
</evidence>
<reference evidence="4" key="1">
    <citation type="submission" date="2023-03" db="EMBL/GenBank/DDBJ databases">
        <title>Massive genome expansion in bonnet fungi (Mycena s.s.) driven by repeated elements and novel gene families across ecological guilds.</title>
        <authorList>
            <consortium name="Lawrence Berkeley National Laboratory"/>
            <person name="Harder C.B."/>
            <person name="Miyauchi S."/>
            <person name="Viragh M."/>
            <person name="Kuo A."/>
            <person name="Thoen E."/>
            <person name="Andreopoulos B."/>
            <person name="Lu D."/>
            <person name="Skrede I."/>
            <person name="Drula E."/>
            <person name="Henrissat B."/>
            <person name="Morin E."/>
            <person name="Kohler A."/>
            <person name="Barry K."/>
            <person name="LaButti K."/>
            <person name="Morin E."/>
            <person name="Salamov A."/>
            <person name="Lipzen A."/>
            <person name="Mereny Z."/>
            <person name="Hegedus B."/>
            <person name="Baldrian P."/>
            <person name="Stursova M."/>
            <person name="Weitz H."/>
            <person name="Taylor A."/>
            <person name="Grigoriev I.V."/>
            <person name="Nagy L.G."/>
            <person name="Martin F."/>
            <person name="Kauserud H."/>
        </authorList>
    </citation>
    <scope>NUCLEOTIDE SEQUENCE</scope>
    <source>
        <strain evidence="4">9284</strain>
    </source>
</reference>
<gene>
    <name evidence="4" type="ORF">FB45DRAFT_754101</name>
</gene>
<dbReference type="Proteomes" id="UP001221142">
    <property type="component" value="Unassembled WGS sequence"/>
</dbReference>
<dbReference type="EMBL" id="JARKIF010000016">
    <property type="protein sequence ID" value="KAJ7621300.1"/>
    <property type="molecule type" value="Genomic_DNA"/>
</dbReference>
<sequence>MLQQSFFCGKPQWNAERDIPDLTGQVIIVTGGNAGIGRHTVQGLLQNNAKVYMASRDERKALAAIDELYALTGKRAVFLPLDLTDLASVKAAAEEFLSKEKELHVLYNNGGVMVPPIEETTPTGYDLTFGTNVLGHFYLTKLLLPILIATAQTAGAARIVTLTSMVHYVATVDYETFKDGSKRRKRTPFDLYAQSKWADAVFAMELARRYGEQGIVSTSVNPGNLKTNISHNSKGLVGLLKLILIHPPEWGSTTQLWAGTAPAAVHANGKYVAPWGRIARHRKDVEDPEKGSKLWEWLEAQVAEMK</sequence>
<evidence type="ECO:0000256" key="1">
    <source>
        <dbReference type="ARBA" id="ARBA00006484"/>
    </source>
</evidence>
<keyword evidence="3" id="KW-0560">Oxidoreductase</keyword>
<dbReference type="InterPro" id="IPR002347">
    <property type="entry name" value="SDR_fam"/>
</dbReference>
<name>A0AAD7FFM4_9AGAR</name>